<sequence length="242" mass="28650">MKKTEQERKIIFLRKEVNQMSFSKLSAGELDMFFTLIYIYKKQGNIEDGKLSQLRKIFNIKANTNKKIKEVLENIYSFSENNKITSPDVGVFKEQLFDYIFADEDKKTFSFKVNDKLDNMLSSDTCMGVKGGVLMFDLDIFKSIKGKYEKLIYITLVEYAGSNWVKKRVNDFLDRLNYPNSYPRTHKIHYLKKGIKSLNMYFPEIKVEIQRGMREIDDTIYVQWNKKDVYKLNNLRKNIKAV</sequence>
<evidence type="ECO:0000313" key="3">
    <source>
        <dbReference type="EMBL" id="SUB60188.1"/>
    </source>
</evidence>
<accession>A0A379CDB3</accession>
<evidence type="ECO:0000256" key="1">
    <source>
        <dbReference type="ARBA" id="ARBA00038283"/>
    </source>
</evidence>
<dbReference type="Proteomes" id="UP000255101">
    <property type="component" value="Unassembled WGS sequence"/>
</dbReference>
<dbReference type="AlphaFoldDB" id="A0A379CDB3"/>
<gene>
    <name evidence="3" type="ORF">NCTC11460_00066</name>
</gene>
<dbReference type="InterPro" id="IPR000525">
    <property type="entry name" value="Initiator_Rep_WH1"/>
</dbReference>
<dbReference type="GO" id="GO:0003887">
    <property type="term" value="F:DNA-directed DNA polymerase activity"/>
    <property type="evidence" value="ECO:0007669"/>
    <property type="project" value="InterPro"/>
</dbReference>
<dbReference type="Pfam" id="PF01051">
    <property type="entry name" value="Rep3_N"/>
    <property type="match status" value="1"/>
</dbReference>
<evidence type="ECO:0000313" key="4">
    <source>
        <dbReference type="Proteomes" id="UP000255101"/>
    </source>
</evidence>
<reference evidence="3 4" key="1">
    <citation type="submission" date="2018-06" db="EMBL/GenBank/DDBJ databases">
        <authorList>
            <consortium name="Pathogen Informatics"/>
            <person name="Doyle S."/>
        </authorList>
    </citation>
    <scope>NUCLEOTIDE SEQUENCE [LARGE SCALE GENOMIC DNA]</scope>
    <source>
        <strain evidence="3 4">NCTC11460</strain>
    </source>
</reference>
<comment type="similarity">
    <text evidence="1">Belongs to the initiator RepB protein family.</text>
</comment>
<dbReference type="EMBL" id="UGTB01000004">
    <property type="protein sequence ID" value="SUB60188.1"/>
    <property type="molecule type" value="Genomic_DNA"/>
</dbReference>
<protein>
    <submittedName>
        <fullName evidence="3">Initiator Replication protein</fullName>
    </submittedName>
</protein>
<dbReference type="GO" id="GO:0006270">
    <property type="term" value="P:DNA replication initiation"/>
    <property type="evidence" value="ECO:0007669"/>
    <property type="project" value="InterPro"/>
</dbReference>
<evidence type="ECO:0000259" key="2">
    <source>
        <dbReference type="Pfam" id="PF01051"/>
    </source>
</evidence>
<feature type="domain" description="Initiator Rep protein WH1" evidence="2">
    <location>
        <begin position="15"/>
        <end position="153"/>
    </location>
</feature>
<organism evidence="3 4">
    <name type="scientific">Peptostreptococcus anaerobius</name>
    <dbReference type="NCBI Taxonomy" id="1261"/>
    <lineage>
        <taxon>Bacteria</taxon>
        <taxon>Bacillati</taxon>
        <taxon>Bacillota</taxon>
        <taxon>Clostridia</taxon>
        <taxon>Peptostreptococcales</taxon>
        <taxon>Peptostreptococcaceae</taxon>
        <taxon>Peptostreptococcus</taxon>
    </lineage>
</organism>
<name>A0A379CDB3_9FIRM</name>
<proteinExistence type="inferred from homology"/>
<dbReference type="RefSeq" id="WP_019595739.1">
    <property type="nucleotide sequence ID" value="NZ_FOVA01000007.1"/>
</dbReference>